<protein>
    <submittedName>
        <fullName evidence="3">Class I SAM-dependent methyltransferase</fullName>
    </submittedName>
</protein>
<dbReference type="InterPro" id="IPR029063">
    <property type="entry name" value="SAM-dependent_MTases_sf"/>
</dbReference>
<dbReference type="RefSeq" id="WP_134572931.1">
    <property type="nucleotide sequence ID" value="NZ_SOGT01000012.1"/>
</dbReference>
<dbReference type="CDD" id="cd02440">
    <property type="entry name" value="AdoMet_MTases"/>
    <property type="match status" value="1"/>
</dbReference>
<feature type="domain" description="THUMP-like" evidence="2">
    <location>
        <begin position="328"/>
        <end position="399"/>
    </location>
</feature>
<dbReference type="Gene3D" id="3.40.50.150">
    <property type="entry name" value="Vaccinia Virus protein VP39"/>
    <property type="match status" value="1"/>
</dbReference>
<keyword evidence="3" id="KW-0808">Transferase</keyword>
<dbReference type="Pfam" id="PF13649">
    <property type="entry name" value="Methyltransf_25"/>
    <property type="match status" value="1"/>
</dbReference>
<organism evidence="3 4">
    <name type="scientific">Cryobacterium lyxosi</name>
    <dbReference type="NCBI Taxonomy" id="1259228"/>
    <lineage>
        <taxon>Bacteria</taxon>
        <taxon>Bacillati</taxon>
        <taxon>Actinomycetota</taxon>
        <taxon>Actinomycetes</taxon>
        <taxon>Micrococcales</taxon>
        <taxon>Microbacteriaceae</taxon>
        <taxon>Cryobacterium</taxon>
    </lineage>
</organism>
<evidence type="ECO:0000259" key="1">
    <source>
        <dbReference type="Pfam" id="PF13649"/>
    </source>
</evidence>
<dbReference type="SUPFAM" id="SSF53335">
    <property type="entry name" value="S-adenosyl-L-methionine-dependent methyltransferases"/>
    <property type="match status" value="1"/>
</dbReference>
<feature type="domain" description="Methyltransferase" evidence="1">
    <location>
        <begin position="107"/>
        <end position="171"/>
    </location>
</feature>
<evidence type="ECO:0000313" key="4">
    <source>
        <dbReference type="Proteomes" id="UP000298424"/>
    </source>
</evidence>
<sequence length="401" mass="43346">MDRTELVDLLSPASLRLLDSLPPYDSHGDVLKLVSDLRKAGHPSDVVSAVLNQSRLRAKATVKFGEFAERMLFTEAGLEQATRLRVAALHAGRFAGLSTALGRPPRVADLGCGIGGDAMALAALDVSVVAIDADEVTATVASFNLAPFPNASALQADAETFDLGDFDAVWLDPARRTSGHSNTTRLTRSEDYSPSLDFAYLLATRLPLGMKLGPGHDRDRIPVDAEAQWVSVDGQLVEMGLWFGALARTGIRRSALLLTHDGTHELTAPEDSADVEAGSLGNYVYEPDGAVIRARLIGDLARSLDAHMLSEGIAYLTNDRLTPTPFASAFRVLETLPFDEKKLRLALFHRRIGTLEIKKRGVDVDPATLRTRLKLKGPESATLILTRAAGQRVALLVERVR</sequence>
<dbReference type="GO" id="GO:0032259">
    <property type="term" value="P:methylation"/>
    <property type="evidence" value="ECO:0007669"/>
    <property type="project" value="UniProtKB-KW"/>
</dbReference>
<dbReference type="InterPro" id="IPR041497">
    <property type="entry name" value="Thump-like"/>
</dbReference>
<dbReference type="Proteomes" id="UP000298424">
    <property type="component" value="Unassembled WGS sequence"/>
</dbReference>
<evidence type="ECO:0000259" key="2">
    <source>
        <dbReference type="Pfam" id="PF18096"/>
    </source>
</evidence>
<proteinExistence type="predicted"/>
<dbReference type="OrthoDB" id="9810570at2"/>
<dbReference type="EMBL" id="SOGT01000012">
    <property type="protein sequence ID" value="TFD25410.1"/>
    <property type="molecule type" value="Genomic_DNA"/>
</dbReference>
<evidence type="ECO:0000313" key="3">
    <source>
        <dbReference type="EMBL" id="TFD25410.1"/>
    </source>
</evidence>
<dbReference type="Pfam" id="PF18096">
    <property type="entry name" value="Thump_like"/>
    <property type="match status" value="1"/>
</dbReference>
<dbReference type="InterPro" id="IPR041698">
    <property type="entry name" value="Methyltransf_25"/>
</dbReference>
<dbReference type="GO" id="GO:0008168">
    <property type="term" value="F:methyltransferase activity"/>
    <property type="evidence" value="ECO:0007669"/>
    <property type="project" value="UniProtKB-KW"/>
</dbReference>
<keyword evidence="3" id="KW-0489">Methyltransferase</keyword>
<dbReference type="AlphaFoldDB" id="A0A4R8ZDE1"/>
<accession>A0A4R8ZDE1</accession>
<name>A0A4R8ZDE1_9MICO</name>
<comment type="caution">
    <text evidence="3">The sequence shown here is derived from an EMBL/GenBank/DDBJ whole genome shotgun (WGS) entry which is preliminary data.</text>
</comment>
<keyword evidence="4" id="KW-1185">Reference proteome</keyword>
<gene>
    <name evidence="3" type="ORF">E3T27_11760</name>
</gene>
<reference evidence="3 4" key="1">
    <citation type="submission" date="2019-03" db="EMBL/GenBank/DDBJ databases">
        <title>Genomics of glacier-inhabiting Cryobacterium strains.</title>
        <authorList>
            <person name="Liu Q."/>
            <person name="Xin Y.-H."/>
        </authorList>
    </citation>
    <scope>NUCLEOTIDE SEQUENCE [LARGE SCALE GENOMIC DNA]</scope>
    <source>
        <strain evidence="3 4">TMT1-1</strain>
    </source>
</reference>